<sequence length="54" mass="6514">MSSTYTYTLRTHQHTELGQPWINPARKMSNTYTRLRTHKHMRLGQPWINSARKM</sequence>
<name>A0A0C3FWA7_PILCF</name>
<dbReference type="Proteomes" id="UP000054166">
    <property type="component" value="Unassembled WGS sequence"/>
</dbReference>
<evidence type="ECO:0000313" key="2">
    <source>
        <dbReference type="Proteomes" id="UP000054166"/>
    </source>
</evidence>
<gene>
    <name evidence="1" type="ORF">PILCRDRAFT_820131</name>
</gene>
<dbReference type="HOGENOM" id="CLU_3051167_0_0_1"/>
<proteinExistence type="predicted"/>
<dbReference type="InParanoid" id="A0A0C3FWA7"/>
<reference evidence="2" key="2">
    <citation type="submission" date="2015-01" db="EMBL/GenBank/DDBJ databases">
        <title>Evolutionary Origins and Diversification of the Mycorrhizal Mutualists.</title>
        <authorList>
            <consortium name="DOE Joint Genome Institute"/>
            <consortium name="Mycorrhizal Genomics Consortium"/>
            <person name="Kohler A."/>
            <person name="Kuo A."/>
            <person name="Nagy L.G."/>
            <person name="Floudas D."/>
            <person name="Copeland A."/>
            <person name="Barry K.W."/>
            <person name="Cichocki N."/>
            <person name="Veneault-Fourrey C."/>
            <person name="LaButti K."/>
            <person name="Lindquist E.A."/>
            <person name="Lipzen A."/>
            <person name="Lundell T."/>
            <person name="Morin E."/>
            <person name="Murat C."/>
            <person name="Riley R."/>
            <person name="Ohm R."/>
            <person name="Sun H."/>
            <person name="Tunlid A."/>
            <person name="Henrissat B."/>
            <person name="Grigoriev I.V."/>
            <person name="Hibbett D.S."/>
            <person name="Martin F."/>
        </authorList>
    </citation>
    <scope>NUCLEOTIDE SEQUENCE [LARGE SCALE GENOMIC DNA]</scope>
    <source>
        <strain evidence="2">F 1598</strain>
    </source>
</reference>
<reference evidence="1 2" key="1">
    <citation type="submission" date="2014-04" db="EMBL/GenBank/DDBJ databases">
        <authorList>
            <consortium name="DOE Joint Genome Institute"/>
            <person name="Kuo A."/>
            <person name="Tarkka M."/>
            <person name="Buscot F."/>
            <person name="Kohler A."/>
            <person name="Nagy L.G."/>
            <person name="Floudas D."/>
            <person name="Copeland A."/>
            <person name="Barry K.W."/>
            <person name="Cichocki N."/>
            <person name="Veneault-Fourrey C."/>
            <person name="LaButti K."/>
            <person name="Lindquist E.A."/>
            <person name="Lipzen A."/>
            <person name="Lundell T."/>
            <person name="Morin E."/>
            <person name="Murat C."/>
            <person name="Sun H."/>
            <person name="Tunlid A."/>
            <person name="Henrissat B."/>
            <person name="Grigoriev I.V."/>
            <person name="Hibbett D.S."/>
            <person name="Martin F."/>
            <person name="Nordberg H.P."/>
            <person name="Cantor M.N."/>
            <person name="Hua S.X."/>
        </authorList>
    </citation>
    <scope>NUCLEOTIDE SEQUENCE [LARGE SCALE GENOMIC DNA]</scope>
    <source>
        <strain evidence="1 2">F 1598</strain>
    </source>
</reference>
<dbReference type="AlphaFoldDB" id="A0A0C3FWA7"/>
<dbReference type="EMBL" id="KN832993">
    <property type="protein sequence ID" value="KIM82841.1"/>
    <property type="molecule type" value="Genomic_DNA"/>
</dbReference>
<accession>A0A0C3FWA7</accession>
<organism evidence="1 2">
    <name type="scientific">Piloderma croceum (strain F 1598)</name>
    <dbReference type="NCBI Taxonomy" id="765440"/>
    <lineage>
        <taxon>Eukaryota</taxon>
        <taxon>Fungi</taxon>
        <taxon>Dikarya</taxon>
        <taxon>Basidiomycota</taxon>
        <taxon>Agaricomycotina</taxon>
        <taxon>Agaricomycetes</taxon>
        <taxon>Agaricomycetidae</taxon>
        <taxon>Atheliales</taxon>
        <taxon>Atheliaceae</taxon>
        <taxon>Piloderma</taxon>
    </lineage>
</organism>
<keyword evidence="2" id="KW-1185">Reference proteome</keyword>
<evidence type="ECO:0000313" key="1">
    <source>
        <dbReference type="EMBL" id="KIM82841.1"/>
    </source>
</evidence>
<protein>
    <submittedName>
        <fullName evidence="1">Uncharacterized protein</fullName>
    </submittedName>
</protein>